<evidence type="ECO:0000256" key="1">
    <source>
        <dbReference type="ARBA" id="ARBA00001936"/>
    </source>
</evidence>
<dbReference type="SMART" id="SM00332">
    <property type="entry name" value="PP2Cc"/>
    <property type="match status" value="1"/>
</dbReference>
<comment type="subcellular location">
    <subcellularLocation>
        <location evidence="12">Golgi apparatus membrane</location>
        <topology evidence="12">Single-pass type II membrane protein</topology>
    </subcellularLocation>
</comment>
<dbReference type="FunFam" id="3.60.40.10:FF:000138">
    <property type="entry name" value="5-azacytidine resistance protein azr1"/>
    <property type="match status" value="1"/>
</dbReference>
<keyword evidence="12" id="KW-0333">Golgi apparatus</keyword>
<dbReference type="GO" id="GO:0071555">
    <property type="term" value="P:cell wall organization"/>
    <property type="evidence" value="ECO:0007669"/>
    <property type="project" value="UniProtKB-KW"/>
</dbReference>
<evidence type="ECO:0000256" key="10">
    <source>
        <dbReference type="ARBA" id="ARBA00047761"/>
    </source>
</evidence>
<dbReference type="GO" id="GO:0080147">
    <property type="term" value="P:root hair cell development"/>
    <property type="evidence" value="ECO:0007669"/>
    <property type="project" value="InterPro"/>
</dbReference>
<dbReference type="Gene3D" id="3.60.40.10">
    <property type="entry name" value="PPM-type phosphatase domain"/>
    <property type="match status" value="2"/>
</dbReference>
<dbReference type="Pfam" id="PF03407">
    <property type="entry name" value="Nucleotid_trans"/>
    <property type="match status" value="1"/>
</dbReference>
<organism evidence="16 17">
    <name type="scientific">Populus deltoides</name>
    <name type="common">Eastern poplar</name>
    <name type="synonym">Eastern cottonwood</name>
    <dbReference type="NCBI Taxonomy" id="3696"/>
    <lineage>
        <taxon>Eukaryota</taxon>
        <taxon>Viridiplantae</taxon>
        <taxon>Streptophyta</taxon>
        <taxon>Embryophyta</taxon>
        <taxon>Tracheophyta</taxon>
        <taxon>Spermatophyta</taxon>
        <taxon>Magnoliopsida</taxon>
        <taxon>eudicotyledons</taxon>
        <taxon>Gunneridae</taxon>
        <taxon>Pentapetalae</taxon>
        <taxon>rosids</taxon>
        <taxon>fabids</taxon>
        <taxon>Malpighiales</taxon>
        <taxon>Salicaceae</taxon>
        <taxon>Saliceae</taxon>
        <taxon>Populus</taxon>
    </lineage>
</organism>
<comment type="cofactor">
    <cofactor evidence="2">
        <name>Mg(2+)</name>
        <dbReference type="ChEBI" id="CHEBI:18420"/>
    </cofactor>
</comment>
<evidence type="ECO:0000256" key="5">
    <source>
        <dbReference type="ARBA" id="ARBA00022723"/>
    </source>
</evidence>
<keyword evidence="8" id="KW-0904">Protein phosphatase</keyword>
<keyword evidence="12" id="KW-0961">Cell wall biogenesis/degradation</keyword>
<evidence type="ECO:0000256" key="13">
    <source>
        <dbReference type="SAM" id="Coils"/>
    </source>
</evidence>
<dbReference type="EC" id="2.4.2.-" evidence="12"/>
<dbReference type="InterPro" id="IPR005069">
    <property type="entry name" value="Nucl-diP-sugar_transferase"/>
</dbReference>
<keyword evidence="12" id="KW-0735">Signal-anchor</keyword>
<dbReference type="GO" id="GO:0004722">
    <property type="term" value="F:protein serine/threonine phosphatase activity"/>
    <property type="evidence" value="ECO:0007669"/>
    <property type="project" value="UniProtKB-EC"/>
</dbReference>
<sequence length="940" mass="103240">MPSTYFSRLRSAVQNGIQRSGIGQEGVLQNFESLIGQGKFRFCNYRLFHSVCVASLTDLQLLLRPGTVVAASSDSLVVNRKRNISVVGAVSRTLSVPSVSGPSFQVCGYHIDRALCDNNQILASGKPYNKPMAARASRAVFGESLLENLTSRVGHLPSSTNNPCISYGSSSSQSFRKASMSLKNHEQPTNSPIYGYFVYNVAKRWSDFSPYMETGFRDFQSSAHSCFAAGTAPDVTYENSTREEQPEGSASSEQKISTGKMLKLLSGSCYLPHPDKEETGGEDAHFICADEHAVGVADGVGGWADHGIDSGLYSRELMSNSVTAVQEEPKGSIDPARVLEKAHSSTKAKGSSTACIIALTDQGLHAINLGDSGFIVVRDGCTVFRSPVQQHGFNFTYQLENGNNGDLPSSGQVFTIPVAPGDVIVAGTDGLFDNLYNNEINAVVVHAMRAGLEPQATAQKIAALARQRAQDKDRQTPFSTAAQDAGFRYYGGKLDDITVVVSYITSSDNEGMAVLRREKGQSLQGSRIAVAILIGILLGCVFAVFYPHGFFSSNPTGSHRRIANSNLQTGLSSCESPERIKMVKADIVLISEKNAEMKKQVRELNEKLQLAEQGQDHAQKQVLLLGKQQKAGPFGTVKGLRTNPTVVPDESVNPRLAKLLEEVAVRKELIVALANSNVKTMLEVWFANIKKAGIRNYLVVALDDHIVDFCKSNDVPVYKRDPDGGIDSVARTGGNHAVSGLKFRILREFLQLGYSVLLSDVDIIYLQNPFDHLYRDSDVESMSDGHDNMTAYGFDDVFNEPAMGWARYAHTMRIWVYNSGFFYIRPTLPSIELLDRVAGRLSREPNSWDQAVFNEELFTPSHPGYDGLHAAKRTMDMFLFMNSKVLFKTVRKDPALKTLKPVIVHVNYHPDKLRRMQAVVEFYVNGKQDALDPFPDGSDW</sequence>
<dbReference type="InterPro" id="IPR029044">
    <property type="entry name" value="Nucleotide-diphossugar_trans"/>
</dbReference>
<dbReference type="GO" id="GO:0016757">
    <property type="term" value="F:glycosyltransferase activity"/>
    <property type="evidence" value="ECO:0007669"/>
    <property type="project" value="UniProtKB-KW"/>
</dbReference>
<dbReference type="SUPFAM" id="SSF53448">
    <property type="entry name" value="Nucleotide-diphospho-sugar transferases"/>
    <property type="match status" value="1"/>
</dbReference>
<dbReference type="EMBL" id="JACEGQ020000014">
    <property type="protein sequence ID" value="KAH8488202.1"/>
    <property type="molecule type" value="Genomic_DNA"/>
</dbReference>
<keyword evidence="12" id="KW-0812">Transmembrane</keyword>
<dbReference type="SMART" id="SM00331">
    <property type="entry name" value="PP2C_SIG"/>
    <property type="match status" value="1"/>
</dbReference>
<dbReference type="PANTHER" id="PTHR46581">
    <property type="entry name" value="ARABINOSYLTRANSFERASE RRA3"/>
    <property type="match status" value="1"/>
</dbReference>
<dbReference type="PANTHER" id="PTHR46581:SF3">
    <property type="entry name" value="ARABINOSYLTRANSFERASE RRA3"/>
    <property type="match status" value="1"/>
</dbReference>
<proteinExistence type="inferred from homology"/>
<dbReference type="GO" id="GO:0000139">
    <property type="term" value="C:Golgi membrane"/>
    <property type="evidence" value="ECO:0007669"/>
    <property type="project" value="UniProtKB-SubCell"/>
</dbReference>
<evidence type="ECO:0000256" key="9">
    <source>
        <dbReference type="ARBA" id="ARBA00023211"/>
    </source>
</evidence>
<dbReference type="Pfam" id="PF07228">
    <property type="entry name" value="SpoIIE"/>
    <property type="match status" value="1"/>
</dbReference>
<feature type="transmembrane region" description="Helical" evidence="12">
    <location>
        <begin position="526"/>
        <end position="546"/>
    </location>
</feature>
<evidence type="ECO:0000256" key="11">
    <source>
        <dbReference type="ARBA" id="ARBA00048336"/>
    </source>
</evidence>
<reference evidence="16" key="1">
    <citation type="journal article" date="2021" name="J. Hered.">
        <title>Genome Assembly of Salicaceae Populus deltoides (Eastern Cottonwood) I-69 Based on Nanopore Sequencing and Hi-C Technologies.</title>
        <authorList>
            <person name="Bai S."/>
            <person name="Wu H."/>
            <person name="Zhang J."/>
            <person name="Pan Z."/>
            <person name="Zhao W."/>
            <person name="Li Z."/>
            <person name="Tong C."/>
        </authorList>
    </citation>
    <scope>NUCLEOTIDE SEQUENCE</scope>
    <source>
        <tissue evidence="16">Leaf</tissue>
    </source>
</reference>
<keyword evidence="9" id="KW-0464">Manganese</keyword>
<dbReference type="GO" id="GO:0046872">
    <property type="term" value="F:metal ion binding"/>
    <property type="evidence" value="ECO:0007669"/>
    <property type="project" value="UniProtKB-KW"/>
</dbReference>
<evidence type="ECO:0000313" key="17">
    <source>
        <dbReference type="Proteomes" id="UP000807159"/>
    </source>
</evidence>
<comment type="similarity">
    <text evidence="4 12">Belongs to the glycosyltransferase 77 family.</text>
</comment>
<dbReference type="AlphaFoldDB" id="A0A8T2X625"/>
<feature type="coiled-coil region" evidence="13">
    <location>
        <begin position="587"/>
        <end position="621"/>
    </location>
</feature>
<evidence type="ECO:0000256" key="2">
    <source>
        <dbReference type="ARBA" id="ARBA00001946"/>
    </source>
</evidence>
<evidence type="ECO:0000313" key="16">
    <source>
        <dbReference type="EMBL" id="KAH8488202.1"/>
    </source>
</evidence>
<dbReference type="SUPFAM" id="SSF81606">
    <property type="entry name" value="PP2C-like"/>
    <property type="match status" value="1"/>
</dbReference>
<keyword evidence="13" id="KW-0175">Coiled coil</keyword>
<dbReference type="InterPro" id="IPR001932">
    <property type="entry name" value="PPM-type_phosphatase-like_dom"/>
</dbReference>
<evidence type="ECO:0000259" key="15">
    <source>
        <dbReference type="PROSITE" id="PS51746"/>
    </source>
</evidence>
<evidence type="ECO:0000256" key="14">
    <source>
        <dbReference type="SAM" id="MobiDB-lite"/>
    </source>
</evidence>
<name>A0A8T2X625_POPDE</name>
<keyword evidence="12" id="KW-0472">Membrane</keyword>
<evidence type="ECO:0000256" key="12">
    <source>
        <dbReference type="RuleBase" id="RU363055"/>
    </source>
</evidence>
<evidence type="ECO:0000256" key="3">
    <source>
        <dbReference type="ARBA" id="ARBA00006702"/>
    </source>
</evidence>
<comment type="catalytic activity">
    <reaction evidence="10">
        <text>O-phospho-L-seryl-[protein] + H2O = L-seryl-[protein] + phosphate</text>
        <dbReference type="Rhea" id="RHEA:20629"/>
        <dbReference type="Rhea" id="RHEA-COMP:9863"/>
        <dbReference type="Rhea" id="RHEA-COMP:11604"/>
        <dbReference type="ChEBI" id="CHEBI:15377"/>
        <dbReference type="ChEBI" id="CHEBI:29999"/>
        <dbReference type="ChEBI" id="CHEBI:43474"/>
        <dbReference type="ChEBI" id="CHEBI:83421"/>
        <dbReference type="EC" id="3.1.3.16"/>
    </reaction>
</comment>
<keyword evidence="5" id="KW-0479">Metal-binding</keyword>
<keyword evidence="6" id="KW-0378">Hydrolase</keyword>
<protein>
    <recommendedName>
        <fullName evidence="12">Glycosyltransferase</fullName>
        <ecNumber evidence="12">2.4.2.-</ecNumber>
    </recommendedName>
</protein>
<gene>
    <name evidence="16" type="ORF">H0E87_024035</name>
</gene>
<dbReference type="InterPro" id="IPR044290">
    <property type="entry name" value="RRA1/2/3"/>
</dbReference>
<comment type="catalytic activity">
    <reaction evidence="11">
        <text>O-phospho-L-threonyl-[protein] + H2O = L-threonyl-[protein] + phosphate</text>
        <dbReference type="Rhea" id="RHEA:47004"/>
        <dbReference type="Rhea" id="RHEA-COMP:11060"/>
        <dbReference type="Rhea" id="RHEA-COMP:11605"/>
        <dbReference type="ChEBI" id="CHEBI:15377"/>
        <dbReference type="ChEBI" id="CHEBI:30013"/>
        <dbReference type="ChEBI" id="CHEBI:43474"/>
        <dbReference type="ChEBI" id="CHEBI:61977"/>
        <dbReference type="EC" id="3.1.3.16"/>
    </reaction>
</comment>
<keyword evidence="12" id="KW-0328">Glycosyltransferase</keyword>
<feature type="domain" description="PPM-type phosphatase" evidence="15">
    <location>
        <begin position="265"/>
        <end position="504"/>
    </location>
</feature>
<accession>A0A8T2X625</accession>
<comment type="caution">
    <text evidence="16">The sequence shown here is derived from an EMBL/GenBank/DDBJ whole genome shotgun (WGS) entry which is preliminary data.</text>
</comment>
<feature type="region of interest" description="Disordered" evidence="14">
    <location>
        <begin position="237"/>
        <end position="256"/>
    </location>
</feature>
<evidence type="ECO:0000256" key="4">
    <source>
        <dbReference type="ARBA" id="ARBA00007033"/>
    </source>
</evidence>
<evidence type="ECO:0000256" key="6">
    <source>
        <dbReference type="ARBA" id="ARBA00022801"/>
    </source>
</evidence>
<keyword evidence="12" id="KW-1133">Transmembrane helix</keyword>
<dbReference type="Proteomes" id="UP000807159">
    <property type="component" value="Chromosome 14"/>
</dbReference>
<evidence type="ECO:0000256" key="8">
    <source>
        <dbReference type="ARBA" id="ARBA00022912"/>
    </source>
</evidence>
<dbReference type="PROSITE" id="PS51746">
    <property type="entry name" value="PPM_2"/>
    <property type="match status" value="1"/>
</dbReference>
<comment type="similarity">
    <text evidence="3">Belongs to the PP2C family.</text>
</comment>
<keyword evidence="17" id="KW-1185">Reference proteome</keyword>
<keyword evidence="12" id="KW-0808">Transferase</keyword>
<dbReference type="InterPro" id="IPR036457">
    <property type="entry name" value="PPM-type-like_dom_sf"/>
</dbReference>
<evidence type="ECO:0000256" key="7">
    <source>
        <dbReference type="ARBA" id="ARBA00022842"/>
    </source>
</evidence>
<keyword evidence="7" id="KW-0460">Magnesium</keyword>
<comment type="cofactor">
    <cofactor evidence="1">
        <name>Mn(2+)</name>
        <dbReference type="ChEBI" id="CHEBI:29035"/>
    </cofactor>
</comment>